<dbReference type="PANTHER" id="PTHR43856">
    <property type="entry name" value="CARDIOLIPIN HYDROLASE"/>
    <property type="match status" value="1"/>
</dbReference>
<evidence type="ECO:0000313" key="8">
    <source>
        <dbReference type="EMBL" id="OXB07804.1"/>
    </source>
</evidence>
<protein>
    <recommendedName>
        <fullName evidence="3">phospholipase D</fullName>
        <ecNumber evidence="3">3.1.4.4</ecNumber>
    </recommendedName>
</protein>
<evidence type="ECO:0000313" key="11">
    <source>
        <dbReference type="Proteomes" id="UP000198431"/>
    </source>
</evidence>
<keyword evidence="4" id="KW-0378">Hydrolase</keyword>
<keyword evidence="6" id="KW-0443">Lipid metabolism</keyword>
<dbReference type="InterPro" id="IPR001736">
    <property type="entry name" value="PLipase_D/transphosphatidylase"/>
</dbReference>
<dbReference type="GO" id="GO:0016042">
    <property type="term" value="P:lipid catabolic process"/>
    <property type="evidence" value="ECO:0007669"/>
    <property type="project" value="UniProtKB-KW"/>
</dbReference>
<dbReference type="PROSITE" id="PS50035">
    <property type="entry name" value="PLD"/>
    <property type="match status" value="1"/>
</dbReference>
<evidence type="ECO:0000256" key="3">
    <source>
        <dbReference type="ARBA" id="ARBA00012027"/>
    </source>
</evidence>
<dbReference type="EMBL" id="FRBX01000004">
    <property type="protein sequence ID" value="SHM81046.1"/>
    <property type="molecule type" value="Genomic_DNA"/>
</dbReference>
<dbReference type="Proteomes" id="UP000198431">
    <property type="component" value="Unassembled WGS sequence"/>
</dbReference>
<comment type="caution">
    <text evidence="8">The sequence shown here is derived from an EMBL/GenBank/DDBJ whole genome shotgun (WGS) entry which is preliminary data.</text>
</comment>
<dbReference type="SMART" id="SM00155">
    <property type="entry name" value="PLDc"/>
    <property type="match status" value="1"/>
</dbReference>
<dbReference type="AlphaFoldDB" id="A0AB36P6K4"/>
<dbReference type="GO" id="GO:0006793">
    <property type="term" value="P:phosphorus metabolic process"/>
    <property type="evidence" value="ECO:0007669"/>
    <property type="project" value="UniProtKB-ARBA"/>
</dbReference>
<keyword evidence="10" id="KW-1185">Reference proteome</keyword>
<dbReference type="Pfam" id="PF13091">
    <property type="entry name" value="PLDc_2"/>
    <property type="match status" value="1"/>
</dbReference>
<evidence type="ECO:0000256" key="4">
    <source>
        <dbReference type="ARBA" id="ARBA00022801"/>
    </source>
</evidence>
<dbReference type="Gene3D" id="3.30.870.10">
    <property type="entry name" value="Endonuclease Chain A"/>
    <property type="match status" value="1"/>
</dbReference>
<sequence>MEVFTQNIEQVILEHFDKAKSSITIVVAWFTNKRIISKLIDLKKFKNLDIQILVDNNDVNQKYFFDLHLDNLEESGIEVRRQHISKFNHNKFSIIDNETFITGSYNYTNKANQNFENIVVETDTRIAGFYTRIFKFFTDKNYIDPNVEVLSENFEFANKLISTYHPFSQKLFLKLKDQINLGYCFTHENGLYNEISYEPGLIFNPKFKLHKELIYTISDKKSKGYPDLNSNLSQEFDLPITKGLILNYQLSEINNFNYQTLQEIANFDSEKIDYESFANDVESNEIALTNYYTRKFKTIYTSQELREILLKNINIVIEDYIWVNNFAPFLNETTIENIYKKEN</sequence>
<comment type="similarity">
    <text evidence="2">Belongs to the phospholipase D family.</text>
</comment>
<dbReference type="PANTHER" id="PTHR43856:SF1">
    <property type="entry name" value="MITOCHONDRIAL CARDIOLIPIN HYDROLASE"/>
    <property type="match status" value="1"/>
</dbReference>
<evidence type="ECO:0000256" key="2">
    <source>
        <dbReference type="ARBA" id="ARBA00008664"/>
    </source>
</evidence>
<evidence type="ECO:0000256" key="6">
    <source>
        <dbReference type="ARBA" id="ARBA00023098"/>
    </source>
</evidence>
<dbReference type="Proteomes" id="UP000184216">
    <property type="component" value="Unassembled WGS sequence"/>
</dbReference>
<dbReference type="RefSeq" id="WP_073396340.1">
    <property type="nucleotide sequence ID" value="NZ_FRBX01000004.1"/>
</dbReference>
<evidence type="ECO:0000259" key="7">
    <source>
        <dbReference type="PROSITE" id="PS50035"/>
    </source>
</evidence>
<comment type="catalytic activity">
    <reaction evidence="1">
        <text>a 1,2-diacyl-sn-glycero-3-phosphocholine + H2O = a 1,2-diacyl-sn-glycero-3-phosphate + choline + H(+)</text>
        <dbReference type="Rhea" id="RHEA:14445"/>
        <dbReference type="ChEBI" id="CHEBI:15354"/>
        <dbReference type="ChEBI" id="CHEBI:15377"/>
        <dbReference type="ChEBI" id="CHEBI:15378"/>
        <dbReference type="ChEBI" id="CHEBI:57643"/>
        <dbReference type="ChEBI" id="CHEBI:58608"/>
        <dbReference type="EC" id="3.1.4.4"/>
    </reaction>
</comment>
<dbReference type="EMBL" id="MUHB01000003">
    <property type="protein sequence ID" value="OXB07804.1"/>
    <property type="molecule type" value="Genomic_DNA"/>
</dbReference>
<name>A0AB36P6K4_9FLAO</name>
<dbReference type="SUPFAM" id="SSF56024">
    <property type="entry name" value="Phospholipase D/nuclease"/>
    <property type="match status" value="1"/>
</dbReference>
<dbReference type="GO" id="GO:0016891">
    <property type="term" value="F:RNA endonuclease activity producing 5'-phosphomonoesters, hydrolytic mechanism"/>
    <property type="evidence" value="ECO:0007669"/>
    <property type="project" value="TreeGrafter"/>
</dbReference>
<accession>A0AB36P6K4</accession>
<reference evidence="9 10" key="2">
    <citation type="submission" date="2016-11" db="EMBL/GenBank/DDBJ databases">
        <authorList>
            <person name="Varghese N."/>
            <person name="Submissions S."/>
        </authorList>
    </citation>
    <scope>NUCLEOTIDE SEQUENCE [LARGE SCALE GENOMIC DNA]</scope>
    <source>
        <strain evidence="9 10">DSM 6368</strain>
    </source>
</reference>
<feature type="domain" description="PLD phosphodiesterase" evidence="7">
    <location>
        <begin position="84"/>
        <end position="111"/>
    </location>
</feature>
<dbReference type="GO" id="GO:0004630">
    <property type="term" value="F:phospholipase D activity"/>
    <property type="evidence" value="ECO:0007669"/>
    <property type="project" value="UniProtKB-EC"/>
</dbReference>
<organism evidence="8 11">
    <name type="scientific">Flavobacterium pectinovorum</name>
    <dbReference type="NCBI Taxonomy" id="29533"/>
    <lineage>
        <taxon>Bacteria</taxon>
        <taxon>Pseudomonadati</taxon>
        <taxon>Bacteroidota</taxon>
        <taxon>Flavobacteriia</taxon>
        <taxon>Flavobacteriales</taxon>
        <taxon>Flavobacteriaceae</taxon>
        <taxon>Flavobacterium</taxon>
    </lineage>
</organism>
<evidence type="ECO:0000256" key="1">
    <source>
        <dbReference type="ARBA" id="ARBA00000798"/>
    </source>
</evidence>
<proteinExistence type="inferred from homology"/>
<evidence type="ECO:0000313" key="10">
    <source>
        <dbReference type="Proteomes" id="UP000184216"/>
    </source>
</evidence>
<reference evidence="8 11" key="1">
    <citation type="submission" date="2016-11" db="EMBL/GenBank/DDBJ databases">
        <title>Whole genomes of Flavobacteriaceae.</title>
        <authorList>
            <person name="Stine C."/>
            <person name="Li C."/>
            <person name="Tadesse D."/>
        </authorList>
    </citation>
    <scope>NUCLEOTIDE SEQUENCE [LARGE SCALE GENOMIC DNA]</scope>
    <source>
        <strain evidence="8 11">ATCC 19366</strain>
    </source>
</reference>
<gene>
    <name evidence="8" type="ORF">B0A72_02760</name>
    <name evidence="9" type="ORF">SAMN05444387_3257</name>
</gene>
<dbReference type="InterPro" id="IPR025202">
    <property type="entry name" value="PLD-like_dom"/>
</dbReference>
<dbReference type="InterPro" id="IPR051406">
    <property type="entry name" value="PLD_domain"/>
</dbReference>
<dbReference type="EC" id="3.1.4.4" evidence="3"/>
<evidence type="ECO:0000256" key="5">
    <source>
        <dbReference type="ARBA" id="ARBA00022963"/>
    </source>
</evidence>
<evidence type="ECO:0000313" key="9">
    <source>
        <dbReference type="EMBL" id="SHM81046.1"/>
    </source>
</evidence>
<keyword evidence="5" id="KW-0442">Lipid degradation</keyword>